<keyword evidence="1" id="KW-0472">Membrane</keyword>
<organism evidence="3 4">
    <name type="scientific">Blastococcus tunisiensis</name>
    <dbReference type="NCBI Taxonomy" id="1798228"/>
    <lineage>
        <taxon>Bacteria</taxon>
        <taxon>Bacillati</taxon>
        <taxon>Actinomycetota</taxon>
        <taxon>Actinomycetes</taxon>
        <taxon>Geodermatophilales</taxon>
        <taxon>Geodermatophilaceae</taxon>
        <taxon>Blastococcus</taxon>
    </lineage>
</organism>
<feature type="transmembrane region" description="Helical" evidence="1">
    <location>
        <begin position="87"/>
        <end position="109"/>
    </location>
</feature>
<keyword evidence="1" id="KW-0812">Transmembrane</keyword>
<feature type="transmembrane region" description="Helical" evidence="1">
    <location>
        <begin position="115"/>
        <end position="135"/>
    </location>
</feature>
<evidence type="ECO:0000256" key="1">
    <source>
        <dbReference type="SAM" id="Phobius"/>
    </source>
</evidence>
<dbReference type="Pfam" id="PF02517">
    <property type="entry name" value="Rce1-like"/>
    <property type="match status" value="1"/>
</dbReference>
<evidence type="ECO:0000313" key="3">
    <source>
        <dbReference type="EMBL" id="SFF42772.1"/>
    </source>
</evidence>
<dbReference type="STRING" id="1798228.SAMN05216574_113114"/>
<sequence>MSATRSAGVRTAASARPLLTFVLLAYGISWLLWAPAVLGVGGPAGTVLLAAGAFGPAVAAGLVVRWSGGSVRGWLQPLLRWRVPARYWVYALGLPVALFLSVNVVLALLGEQVHLDRLGAAAGSWIGTFVVVALVGGGQEEPGWRGFALDRLQARHSPLAATALLALIWGLWHLPIYGIGFVGPMLFAVFYTWLWNRTGSLLLCVALHGAFTPSLDHLVLVDDSLVVDASILGVLVLAAVALVVLTRGRLGFDHRPVPVADQAADAGRIAGR</sequence>
<dbReference type="GO" id="GO:0080120">
    <property type="term" value="P:CAAX-box protein maturation"/>
    <property type="evidence" value="ECO:0007669"/>
    <property type="project" value="UniProtKB-ARBA"/>
</dbReference>
<proteinExistence type="predicted"/>
<dbReference type="InterPro" id="IPR003675">
    <property type="entry name" value="Rce1/LyrA-like_dom"/>
</dbReference>
<dbReference type="InterPro" id="IPR042150">
    <property type="entry name" value="MmRce1-like"/>
</dbReference>
<feature type="transmembrane region" description="Helical" evidence="1">
    <location>
        <begin position="21"/>
        <end position="41"/>
    </location>
</feature>
<dbReference type="PANTHER" id="PTHR35797:SF1">
    <property type="entry name" value="PROTEASE"/>
    <property type="match status" value="1"/>
</dbReference>
<keyword evidence="4" id="KW-1185">Reference proteome</keyword>
<keyword evidence="3" id="KW-0378">Hydrolase</keyword>
<dbReference type="GO" id="GO:0006508">
    <property type="term" value="P:proteolysis"/>
    <property type="evidence" value="ECO:0007669"/>
    <property type="project" value="UniProtKB-KW"/>
</dbReference>
<feature type="domain" description="CAAX prenyl protease 2/Lysostaphin resistance protein A-like" evidence="2">
    <location>
        <begin position="125"/>
        <end position="211"/>
    </location>
</feature>
<feature type="transmembrane region" description="Helical" evidence="1">
    <location>
        <begin position="47"/>
        <end position="66"/>
    </location>
</feature>
<evidence type="ECO:0000313" key="4">
    <source>
        <dbReference type="Proteomes" id="UP000198589"/>
    </source>
</evidence>
<dbReference type="PANTHER" id="PTHR35797">
    <property type="entry name" value="PROTEASE-RELATED"/>
    <property type="match status" value="1"/>
</dbReference>
<evidence type="ECO:0000259" key="2">
    <source>
        <dbReference type="Pfam" id="PF02517"/>
    </source>
</evidence>
<reference evidence="4" key="1">
    <citation type="submission" date="2016-10" db="EMBL/GenBank/DDBJ databases">
        <authorList>
            <person name="Varghese N."/>
            <person name="Submissions S."/>
        </authorList>
    </citation>
    <scope>NUCLEOTIDE SEQUENCE [LARGE SCALE GENOMIC DNA]</scope>
    <source>
        <strain evidence="4">DSM 46838</strain>
    </source>
</reference>
<dbReference type="RefSeq" id="WP_175527309.1">
    <property type="nucleotide sequence ID" value="NZ_FOND01000013.1"/>
</dbReference>
<dbReference type="GO" id="GO:0004175">
    <property type="term" value="F:endopeptidase activity"/>
    <property type="evidence" value="ECO:0007669"/>
    <property type="project" value="UniProtKB-ARBA"/>
</dbReference>
<dbReference type="Proteomes" id="UP000198589">
    <property type="component" value="Unassembled WGS sequence"/>
</dbReference>
<keyword evidence="1" id="KW-1133">Transmembrane helix</keyword>
<feature type="transmembrane region" description="Helical" evidence="1">
    <location>
        <begin position="225"/>
        <end position="245"/>
    </location>
</feature>
<feature type="transmembrane region" description="Helical" evidence="1">
    <location>
        <begin position="156"/>
        <end position="172"/>
    </location>
</feature>
<protein>
    <submittedName>
        <fullName evidence="3">Membrane protease YdiL, CAAX protease family</fullName>
    </submittedName>
</protein>
<accession>A0A1I2IK55</accession>
<name>A0A1I2IK55_9ACTN</name>
<gene>
    <name evidence="3" type="ORF">SAMN05216574_113114</name>
</gene>
<keyword evidence="3" id="KW-0645">Protease</keyword>
<dbReference type="AlphaFoldDB" id="A0A1I2IK55"/>
<dbReference type="EMBL" id="FOND01000013">
    <property type="protein sequence ID" value="SFF42772.1"/>
    <property type="molecule type" value="Genomic_DNA"/>
</dbReference>